<keyword evidence="1" id="KW-1133">Transmembrane helix</keyword>
<dbReference type="Proteomes" id="UP000591272">
    <property type="component" value="Unassembled WGS sequence"/>
</dbReference>
<accession>A0A7Y9G6V1</accession>
<dbReference type="InterPro" id="IPR001646">
    <property type="entry name" value="5peptide_repeat"/>
</dbReference>
<evidence type="ECO:0000313" key="3">
    <source>
        <dbReference type="Proteomes" id="UP000591272"/>
    </source>
</evidence>
<dbReference type="SUPFAM" id="SSF141571">
    <property type="entry name" value="Pentapeptide repeat-like"/>
    <property type="match status" value="1"/>
</dbReference>
<dbReference type="EMBL" id="JACCBT010000001">
    <property type="protein sequence ID" value="NYE10964.1"/>
    <property type="molecule type" value="Genomic_DNA"/>
</dbReference>
<name>A0A7Y9G6V1_9ACTN</name>
<evidence type="ECO:0000313" key="2">
    <source>
        <dbReference type="EMBL" id="NYE10964.1"/>
    </source>
</evidence>
<gene>
    <name evidence="2" type="ORF">BJ999_001260</name>
</gene>
<reference evidence="2 3" key="1">
    <citation type="submission" date="2020-07" db="EMBL/GenBank/DDBJ databases">
        <title>Sequencing the genomes of 1000 actinobacteria strains.</title>
        <authorList>
            <person name="Klenk H.-P."/>
        </authorList>
    </citation>
    <scope>NUCLEOTIDE SEQUENCE [LARGE SCALE GENOMIC DNA]</scope>
    <source>
        <strain evidence="2 3">DSM 43461</strain>
    </source>
</reference>
<dbReference type="RefSeq" id="WP_179832417.1">
    <property type="nucleotide sequence ID" value="NZ_BMRD01000029.1"/>
</dbReference>
<proteinExistence type="predicted"/>
<keyword evidence="1" id="KW-0472">Membrane</keyword>
<feature type="transmembrane region" description="Helical" evidence="1">
    <location>
        <begin position="28"/>
        <end position="50"/>
    </location>
</feature>
<dbReference type="Gene3D" id="2.160.20.80">
    <property type="entry name" value="E3 ubiquitin-protein ligase SopA"/>
    <property type="match status" value="1"/>
</dbReference>
<dbReference type="AlphaFoldDB" id="A0A7Y9G6V1"/>
<keyword evidence="3" id="KW-1185">Reference proteome</keyword>
<feature type="transmembrane region" description="Helical" evidence="1">
    <location>
        <begin position="70"/>
        <end position="91"/>
    </location>
</feature>
<comment type="caution">
    <text evidence="2">The sequence shown here is derived from an EMBL/GenBank/DDBJ whole genome shotgun (WGS) entry which is preliminary data.</text>
</comment>
<evidence type="ECO:0000256" key="1">
    <source>
        <dbReference type="SAM" id="Phobius"/>
    </source>
</evidence>
<keyword evidence="1" id="KW-0812">Transmembrane</keyword>
<organism evidence="2 3">
    <name type="scientific">Actinomadura citrea</name>
    <dbReference type="NCBI Taxonomy" id="46158"/>
    <lineage>
        <taxon>Bacteria</taxon>
        <taxon>Bacillati</taxon>
        <taxon>Actinomycetota</taxon>
        <taxon>Actinomycetes</taxon>
        <taxon>Streptosporangiales</taxon>
        <taxon>Thermomonosporaceae</taxon>
        <taxon>Actinomadura</taxon>
    </lineage>
</organism>
<sequence>MGEDGMTPGHRPAKKAHEALGLWSIRRALTFAFTAAVILLVAAWFFISWLLGSPSHAKPKPLDTGAQLELLKLVFALVAGVGALVALITAYRRQRVDEAAGERAERIQSHAEYDATERRVTDLYAQAVEQLGHDKAAVRLGGLYSLERLAHDHPQHRQTVTDVVCAYLRMPFQLPPPLTSQGEEPEPGTPLDPASYVARQELQVRLAAQRLLQRHLTTTPPGQAHPATYWDGMIVDLTGAHLVDFDFSHCRPIQATFTDAQFGGDAKFDRAQFSGNLDSGWNAKFDGAHFSRDAHFTGVQFDRASTFSLARFDGHAWFVGVQFGIDIEVGWDARFDGAQFDGDADFAGAHFSENAEFERAKFSGDAKFDGDVVGGTQFSGDAKFDGAQFDGYTSFREAQFHRGARFSEVRFAREPDFADAVVSHPDGDHVWPGPWHTTPDSSGAARLVRRG</sequence>
<dbReference type="Pfam" id="PF13576">
    <property type="entry name" value="Pentapeptide_3"/>
    <property type="match status" value="3"/>
</dbReference>
<protein>
    <submittedName>
        <fullName evidence="2">Uncharacterized protein YjbI with pentapeptide repeats</fullName>
    </submittedName>
</protein>